<keyword evidence="4 11" id="KW-0732">Signal</keyword>
<evidence type="ECO:0000313" key="13">
    <source>
        <dbReference type="EMBL" id="KAI6653255.1"/>
    </source>
</evidence>
<evidence type="ECO:0000256" key="8">
    <source>
        <dbReference type="ARBA" id="ARBA00023180"/>
    </source>
</evidence>
<keyword evidence="5 10" id="KW-1133">Transmembrane helix</keyword>
<dbReference type="EMBL" id="JAKMXF010000288">
    <property type="protein sequence ID" value="KAI6653255.1"/>
    <property type="molecule type" value="Genomic_DNA"/>
</dbReference>
<dbReference type="PROSITE" id="PS51914">
    <property type="entry name" value="MRH"/>
    <property type="match status" value="1"/>
</dbReference>
<reference evidence="13 14" key="1">
    <citation type="journal article" date="2023" name="BMC Biol.">
        <title>The compact genome of the sponge Oopsacas minuta (Hexactinellida) is lacking key metazoan core genes.</title>
        <authorList>
            <person name="Santini S."/>
            <person name="Schenkelaars Q."/>
            <person name="Jourda C."/>
            <person name="Duchesne M."/>
            <person name="Belahbib H."/>
            <person name="Rocher C."/>
            <person name="Selva M."/>
            <person name="Riesgo A."/>
            <person name="Vervoort M."/>
            <person name="Leys S.P."/>
            <person name="Kodjabachian L."/>
            <person name="Le Bivic A."/>
            <person name="Borchiellini C."/>
            <person name="Claverie J.M."/>
            <person name="Renard E."/>
        </authorList>
    </citation>
    <scope>NUCLEOTIDE SEQUENCE [LARGE SCALE GENOMIC DNA]</scope>
    <source>
        <strain evidence="13">SPO-2</strain>
    </source>
</reference>
<evidence type="ECO:0000256" key="9">
    <source>
        <dbReference type="SAM" id="MobiDB-lite"/>
    </source>
</evidence>
<dbReference type="Gene3D" id="2.70.130.10">
    <property type="entry name" value="Mannose-6-phosphate receptor binding domain"/>
    <property type="match status" value="1"/>
</dbReference>
<keyword evidence="8" id="KW-0325">Glycoprotein</keyword>
<comment type="caution">
    <text evidence="13">The sequence shown here is derived from an EMBL/GenBank/DDBJ whole genome shotgun (WGS) entry which is preliminary data.</text>
</comment>
<protein>
    <submittedName>
        <fullName evidence="13">Cation-dependent mannose-6-phosphate receptor</fullName>
    </submittedName>
</protein>
<evidence type="ECO:0000256" key="4">
    <source>
        <dbReference type="ARBA" id="ARBA00022729"/>
    </source>
</evidence>
<evidence type="ECO:0000256" key="11">
    <source>
        <dbReference type="SAM" id="SignalP"/>
    </source>
</evidence>
<dbReference type="InterPro" id="IPR009011">
    <property type="entry name" value="Man6P_isomerase_rcpt-bd_dom_sf"/>
</dbReference>
<dbReference type="Proteomes" id="UP001165289">
    <property type="component" value="Unassembled WGS sequence"/>
</dbReference>
<dbReference type="SUPFAM" id="SSF50911">
    <property type="entry name" value="Mannose 6-phosphate receptor domain"/>
    <property type="match status" value="1"/>
</dbReference>
<evidence type="ECO:0000256" key="5">
    <source>
        <dbReference type="ARBA" id="ARBA00022989"/>
    </source>
</evidence>
<evidence type="ECO:0000256" key="10">
    <source>
        <dbReference type="SAM" id="Phobius"/>
    </source>
</evidence>
<evidence type="ECO:0000313" key="14">
    <source>
        <dbReference type="Proteomes" id="UP001165289"/>
    </source>
</evidence>
<dbReference type="GO" id="GO:0005802">
    <property type="term" value="C:trans-Golgi network"/>
    <property type="evidence" value="ECO:0007669"/>
    <property type="project" value="TreeGrafter"/>
</dbReference>
<dbReference type="AlphaFoldDB" id="A0AAV7JXR4"/>
<evidence type="ECO:0000256" key="1">
    <source>
        <dbReference type="ARBA" id="ARBA00004308"/>
    </source>
</evidence>
<dbReference type="PANTHER" id="PTHR15071">
    <property type="entry name" value="MANNOSE-6-PHOSPHATE RECEPTOR FAMILY MEMBER"/>
    <property type="match status" value="1"/>
</dbReference>
<evidence type="ECO:0000259" key="12">
    <source>
        <dbReference type="PROSITE" id="PS51914"/>
    </source>
</evidence>
<proteinExistence type="predicted"/>
<dbReference type="InterPro" id="IPR044865">
    <property type="entry name" value="MRH_dom"/>
</dbReference>
<dbReference type="Pfam" id="PF02157">
    <property type="entry name" value="Man-6-P_recep"/>
    <property type="match status" value="1"/>
</dbReference>
<accession>A0AAV7JXR4</accession>
<keyword evidence="2" id="KW-0813">Transport</keyword>
<name>A0AAV7JXR4_9METZ</name>
<feature type="compositionally biased region" description="Basic and acidic residues" evidence="9">
    <location>
        <begin position="298"/>
        <end position="309"/>
    </location>
</feature>
<comment type="subcellular location">
    <subcellularLocation>
        <location evidence="1">Endomembrane system</location>
    </subcellularLocation>
</comment>
<dbReference type="GO" id="GO:0006622">
    <property type="term" value="P:protein targeting to lysosome"/>
    <property type="evidence" value="ECO:0007669"/>
    <property type="project" value="TreeGrafter"/>
</dbReference>
<feature type="transmembrane region" description="Helical" evidence="10">
    <location>
        <begin position="208"/>
        <end position="230"/>
    </location>
</feature>
<dbReference type="InterPro" id="IPR028927">
    <property type="entry name" value="Man-6-P_rcpt"/>
</dbReference>
<keyword evidence="13" id="KW-0675">Receptor</keyword>
<keyword evidence="14" id="KW-1185">Reference proteome</keyword>
<keyword evidence="6 10" id="KW-0472">Membrane</keyword>
<evidence type="ECO:0000256" key="2">
    <source>
        <dbReference type="ARBA" id="ARBA00022448"/>
    </source>
</evidence>
<dbReference type="PANTHER" id="PTHR15071:SF29">
    <property type="entry name" value="CATION-DEPENDENT MANNOSE-6-PHOSPHATE RECEPTOR"/>
    <property type="match status" value="1"/>
</dbReference>
<evidence type="ECO:0000256" key="6">
    <source>
        <dbReference type="ARBA" id="ARBA00023136"/>
    </source>
</evidence>
<evidence type="ECO:0000256" key="3">
    <source>
        <dbReference type="ARBA" id="ARBA00022692"/>
    </source>
</evidence>
<organism evidence="13 14">
    <name type="scientific">Oopsacas minuta</name>
    <dbReference type="NCBI Taxonomy" id="111878"/>
    <lineage>
        <taxon>Eukaryota</taxon>
        <taxon>Metazoa</taxon>
        <taxon>Porifera</taxon>
        <taxon>Hexactinellida</taxon>
        <taxon>Hexasterophora</taxon>
        <taxon>Lyssacinosida</taxon>
        <taxon>Leucopsacidae</taxon>
        <taxon>Oopsacas</taxon>
    </lineage>
</organism>
<keyword evidence="7" id="KW-1015">Disulfide bond</keyword>
<feature type="signal peptide" evidence="11">
    <location>
        <begin position="1"/>
        <end position="22"/>
    </location>
</feature>
<keyword evidence="3 10" id="KW-0812">Transmembrane</keyword>
<gene>
    <name evidence="13" type="ORF">LOD99_3780</name>
</gene>
<feature type="region of interest" description="Disordered" evidence="9">
    <location>
        <begin position="289"/>
        <end position="309"/>
    </location>
</feature>
<sequence length="309" mass="35059">MHYNTNLLLTVVCLLSVNSAHVRPVRDTTLPPDQENTDITNVCSRFQKKNDVIANMLKQFANMDEVILYPKPDAEEPYRYTLTVCSSLGTVANVKNCAIRQDKLYQNEYKDERCLGTTDAMQIAPGDQQEAYVDWAEIWFFNGSSYTSHCGKLKRSARIVFVCDKNQGTSVKYQFIEEDREDVELCSYLFIAETGLVCVPEAYSVNGFWIFVIILLVLLILAIMILLVGISIKRFGMGAKGWEQIPLIGIWRFFGNFLADGCDFFCRCGGRNPTMPSYLQTNVTKDKFGVESSDDDTDNPKEDEHILPL</sequence>
<evidence type="ECO:0000256" key="7">
    <source>
        <dbReference type="ARBA" id="ARBA00023157"/>
    </source>
</evidence>
<feature type="chain" id="PRO_5043563551" evidence="11">
    <location>
        <begin position="23"/>
        <end position="309"/>
    </location>
</feature>
<feature type="domain" description="MRH" evidence="12">
    <location>
        <begin position="11"/>
        <end position="200"/>
    </location>
</feature>